<gene>
    <name evidence="1" type="ORF">NOV72_03287</name>
</gene>
<dbReference type="RefSeq" id="WP_146150011.1">
    <property type="nucleotide sequence ID" value="NZ_OGTP01000010.1"/>
</dbReference>
<dbReference type="AlphaFoldDB" id="A0A2U3I7F6"/>
<accession>A0A2U3I7F6</accession>
<evidence type="ECO:0000313" key="1">
    <source>
        <dbReference type="EMBL" id="SPB16087.1"/>
    </source>
</evidence>
<sequence>MPPDDAPARSSASTVMCEAANAHALRERWHRTRLLERAVLAAVRRGRKLTLDDTADAAVRTITNAVLDLPEADRGLAVCYVLIDFDDVHARWRVLAELDGGHRTRALALPYPT</sequence>
<reference evidence="2" key="1">
    <citation type="submission" date="2018-01" db="EMBL/GenBank/DDBJ databases">
        <authorList>
            <person name="Peeters C."/>
        </authorList>
    </citation>
    <scope>NUCLEOTIDE SEQUENCE [LARGE SCALE GENOMIC DNA]</scope>
</reference>
<organism evidence="1 2">
    <name type="scientific">Caballeronia novacaledonica</name>
    <dbReference type="NCBI Taxonomy" id="1544861"/>
    <lineage>
        <taxon>Bacteria</taxon>
        <taxon>Pseudomonadati</taxon>
        <taxon>Pseudomonadota</taxon>
        <taxon>Betaproteobacteria</taxon>
        <taxon>Burkholderiales</taxon>
        <taxon>Burkholderiaceae</taxon>
        <taxon>Caballeronia</taxon>
    </lineage>
</organism>
<dbReference type="OrthoDB" id="6169313at2"/>
<proteinExistence type="predicted"/>
<name>A0A2U3I7F6_9BURK</name>
<evidence type="ECO:0000313" key="2">
    <source>
        <dbReference type="Proteomes" id="UP000238169"/>
    </source>
</evidence>
<protein>
    <submittedName>
        <fullName evidence="1">Uncharacterized protein</fullName>
    </submittedName>
</protein>
<dbReference type="EMBL" id="OGTP01000010">
    <property type="protein sequence ID" value="SPB16087.1"/>
    <property type="molecule type" value="Genomic_DNA"/>
</dbReference>
<dbReference type="Proteomes" id="UP000238169">
    <property type="component" value="Unassembled WGS sequence"/>
</dbReference>
<keyword evidence="2" id="KW-1185">Reference proteome</keyword>